<dbReference type="InterPro" id="IPR036895">
    <property type="entry name" value="Uracil-DNA_glycosylase-like_sf"/>
</dbReference>
<keyword evidence="6" id="KW-0411">Iron-sulfur</keyword>
<proteinExistence type="predicted"/>
<name>A0A9X4ME21_9BACT</name>
<dbReference type="Proteomes" id="UP001154240">
    <property type="component" value="Unassembled WGS sequence"/>
</dbReference>
<dbReference type="InterPro" id="IPR005122">
    <property type="entry name" value="Uracil-DNA_glycosylase-like"/>
</dbReference>
<evidence type="ECO:0000256" key="3">
    <source>
        <dbReference type="ARBA" id="ARBA00022763"/>
    </source>
</evidence>
<keyword evidence="2" id="KW-0479">Metal-binding</keyword>
<evidence type="ECO:0000256" key="8">
    <source>
        <dbReference type="SAM" id="MobiDB-lite"/>
    </source>
</evidence>
<sequence length="271" mass="29548">MTTPEENYTTTDKEIPAHAAVEFLQDVRQLVAFQQAIGIEGYPTTPELTQFIAGPKPAAPPSPRQPAAPTRPKTSPTPSAPQQPQVAVGPDTNLTELHAETAACQRCQRHQSRKQAITGPTTTGVKLLIISDTPSVADDLSGLPMSGEPGQLLDKMLGAIGLNRADVHLSLLTRCHGPEPPKKDEVDACLPFLLKEIMLVKPKIICAMGVLTAQKLLHTSKPLSQLRGRFHEFQGIPLIPTFSPEFLLKNPEMKKATWLDLQMIQKKIQTV</sequence>
<dbReference type="Pfam" id="PF03167">
    <property type="entry name" value="UDG"/>
    <property type="match status" value="1"/>
</dbReference>
<dbReference type="AlphaFoldDB" id="A0A9X4ME21"/>
<reference evidence="10" key="2">
    <citation type="submission" date="2022-10" db="EMBL/GenBank/DDBJ databases">
        <authorList>
            <person name="Aronson H.S."/>
        </authorList>
    </citation>
    <scope>NUCLEOTIDE SEQUENCE</scope>
    <source>
        <strain evidence="10">RS19-109</strain>
    </source>
</reference>
<dbReference type="PANTHER" id="PTHR33693:SF1">
    <property type="entry name" value="TYPE-4 URACIL-DNA GLYCOSYLASE"/>
    <property type="match status" value="1"/>
</dbReference>
<keyword evidence="4" id="KW-0378">Hydrolase</keyword>
<evidence type="ECO:0000313" key="10">
    <source>
        <dbReference type="EMBL" id="MDG4474625.1"/>
    </source>
</evidence>
<dbReference type="GO" id="GO:0046872">
    <property type="term" value="F:metal ion binding"/>
    <property type="evidence" value="ECO:0007669"/>
    <property type="project" value="UniProtKB-KW"/>
</dbReference>
<feature type="compositionally biased region" description="Pro residues" evidence="8">
    <location>
        <begin position="57"/>
        <end position="66"/>
    </location>
</feature>
<keyword evidence="3" id="KW-0227">DNA damage</keyword>
<evidence type="ECO:0000256" key="6">
    <source>
        <dbReference type="ARBA" id="ARBA00023014"/>
    </source>
</evidence>
<feature type="compositionally biased region" description="Low complexity" evidence="8">
    <location>
        <begin position="67"/>
        <end position="88"/>
    </location>
</feature>
<dbReference type="GO" id="GO:0097506">
    <property type="term" value="F:deaminated base DNA N-glycosylase activity"/>
    <property type="evidence" value="ECO:0007669"/>
    <property type="project" value="UniProtKB-ARBA"/>
</dbReference>
<evidence type="ECO:0000256" key="7">
    <source>
        <dbReference type="ARBA" id="ARBA00023204"/>
    </source>
</evidence>
<dbReference type="GO" id="GO:0051539">
    <property type="term" value="F:4 iron, 4 sulfur cluster binding"/>
    <property type="evidence" value="ECO:0007669"/>
    <property type="project" value="UniProtKB-KW"/>
</dbReference>
<dbReference type="SMART" id="SM00987">
    <property type="entry name" value="UreE_C"/>
    <property type="match status" value="1"/>
</dbReference>
<dbReference type="SUPFAM" id="SSF52141">
    <property type="entry name" value="Uracil-DNA glycosylase-like"/>
    <property type="match status" value="1"/>
</dbReference>
<comment type="caution">
    <text evidence="10">The sequence shown here is derived from an EMBL/GenBank/DDBJ whole genome shotgun (WGS) entry which is preliminary data.</text>
</comment>
<evidence type="ECO:0000259" key="9">
    <source>
        <dbReference type="SMART" id="SM00986"/>
    </source>
</evidence>
<evidence type="ECO:0000256" key="4">
    <source>
        <dbReference type="ARBA" id="ARBA00022801"/>
    </source>
</evidence>
<dbReference type="Gene3D" id="3.40.470.10">
    <property type="entry name" value="Uracil-DNA glycosylase-like domain"/>
    <property type="match status" value="1"/>
</dbReference>
<dbReference type="RefSeq" id="WP_307631606.1">
    <property type="nucleotide sequence ID" value="NZ_JAPHEH010000001.1"/>
</dbReference>
<protein>
    <recommendedName>
        <fullName evidence="9">Uracil-DNA glycosylase-like domain-containing protein</fullName>
    </recommendedName>
</protein>
<keyword evidence="1" id="KW-0004">4Fe-4S</keyword>
<organism evidence="10 11">
    <name type="scientific">Thiovibrio frasassiensis</name>
    <dbReference type="NCBI Taxonomy" id="2984131"/>
    <lineage>
        <taxon>Bacteria</taxon>
        <taxon>Pseudomonadati</taxon>
        <taxon>Thermodesulfobacteriota</taxon>
        <taxon>Desulfobulbia</taxon>
        <taxon>Desulfobulbales</taxon>
        <taxon>Thiovibrionaceae</taxon>
        <taxon>Thiovibrio</taxon>
    </lineage>
</organism>
<evidence type="ECO:0000256" key="5">
    <source>
        <dbReference type="ARBA" id="ARBA00023004"/>
    </source>
</evidence>
<feature type="domain" description="Uracil-DNA glycosylase-like" evidence="9">
    <location>
        <begin position="117"/>
        <end position="262"/>
    </location>
</feature>
<evidence type="ECO:0000256" key="1">
    <source>
        <dbReference type="ARBA" id="ARBA00022485"/>
    </source>
</evidence>
<keyword evidence="7" id="KW-0234">DNA repair</keyword>
<dbReference type="PANTHER" id="PTHR33693">
    <property type="entry name" value="TYPE-5 URACIL-DNA GLYCOSYLASE"/>
    <property type="match status" value="1"/>
</dbReference>
<accession>A0A9X4ME21</accession>
<keyword evidence="5" id="KW-0408">Iron</keyword>
<gene>
    <name evidence="10" type="ORF">OLX77_00445</name>
</gene>
<dbReference type="CDD" id="cd10030">
    <property type="entry name" value="UDG-F4_TTUDGA_SPO1dp_like"/>
    <property type="match status" value="1"/>
</dbReference>
<keyword evidence="11" id="KW-1185">Reference proteome</keyword>
<dbReference type="EMBL" id="JAPHEH010000001">
    <property type="protein sequence ID" value="MDG4474625.1"/>
    <property type="molecule type" value="Genomic_DNA"/>
</dbReference>
<evidence type="ECO:0000256" key="2">
    <source>
        <dbReference type="ARBA" id="ARBA00022723"/>
    </source>
</evidence>
<evidence type="ECO:0000313" key="11">
    <source>
        <dbReference type="Proteomes" id="UP001154240"/>
    </source>
</evidence>
<dbReference type="SMART" id="SM00986">
    <property type="entry name" value="UDG"/>
    <property type="match status" value="1"/>
</dbReference>
<dbReference type="InterPro" id="IPR051536">
    <property type="entry name" value="UDG_Type-4/5"/>
</dbReference>
<feature type="region of interest" description="Disordered" evidence="8">
    <location>
        <begin position="48"/>
        <end position="89"/>
    </location>
</feature>
<reference evidence="10" key="1">
    <citation type="journal article" date="2022" name="bioRxiv">
        <title>Thiovibrio frasassiensisgen. nov., sp. nov., an autotrophic, elemental sulfur disproportionating bacterium isolated from sulfidic karst sediment, and proposal of Thiovibrionaceae fam. nov.</title>
        <authorList>
            <person name="Aronson H."/>
            <person name="Thomas C."/>
            <person name="Bhattacharyya M."/>
            <person name="Eckstein S."/>
            <person name="Jensen S."/>
            <person name="Barco R."/>
            <person name="Macalady J."/>
            <person name="Amend J."/>
        </authorList>
    </citation>
    <scope>NUCLEOTIDE SEQUENCE</scope>
    <source>
        <strain evidence="10">RS19-109</strain>
    </source>
</reference>
<dbReference type="GO" id="GO:0006281">
    <property type="term" value="P:DNA repair"/>
    <property type="evidence" value="ECO:0007669"/>
    <property type="project" value="UniProtKB-KW"/>
</dbReference>